<gene>
    <name evidence="2" type="ORF">EDC26_101172</name>
</gene>
<dbReference type="OrthoDB" id="9182727at2"/>
<keyword evidence="3" id="KW-1185">Reference proteome</keyword>
<evidence type="ECO:0000313" key="2">
    <source>
        <dbReference type="EMBL" id="TCT10950.1"/>
    </source>
</evidence>
<dbReference type="AlphaFoldDB" id="A0A4R3MBN3"/>
<evidence type="ECO:0000259" key="1">
    <source>
        <dbReference type="Pfam" id="PF18476"/>
    </source>
</evidence>
<dbReference type="Proteomes" id="UP000295525">
    <property type="component" value="Unassembled WGS sequence"/>
</dbReference>
<dbReference type="InterPro" id="IPR041578">
    <property type="entry name" value="PIN_8"/>
</dbReference>
<reference evidence="2 3" key="1">
    <citation type="submission" date="2019-03" db="EMBL/GenBank/DDBJ databases">
        <title>Genomic Encyclopedia of Type Strains, Phase IV (KMG-IV): sequencing the most valuable type-strain genomes for metagenomic binning, comparative biology and taxonomic classification.</title>
        <authorList>
            <person name="Goeker M."/>
        </authorList>
    </citation>
    <scope>NUCLEOTIDE SEQUENCE [LARGE SCALE GENOMIC DNA]</scope>
    <source>
        <strain evidence="2 3">DSM 24591</strain>
    </source>
</reference>
<accession>A0A4R3MBN3</accession>
<proteinExistence type="predicted"/>
<organism evidence="2 3">
    <name type="scientific">Paralcaligenes ureilyticus</name>
    <dbReference type="NCBI Taxonomy" id="627131"/>
    <lineage>
        <taxon>Bacteria</taxon>
        <taxon>Pseudomonadati</taxon>
        <taxon>Pseudomonadota</taxon>
        <taxon>Betaproteobacteria</taxon>
        <taxon>Burkholderiales</taxon>
        <taxon>Alcaligenaceae</taxon>
        <taxon>Paralcaligenes</taxon>
    </lineage>
</organism>
<dbReference type="Pfam" id="PF18476">
    <property type="entry name" value="PIN_8"/>
    <property type="match status" value="1"/>
</dbReference>
<sequence>MKANFYGYYPPTVEQYKHLWSEGLIVLDANVLLNLYRLPTVARDELMGVLELLKDRLWIPHQVALEFQRRRLTVIASERKTTEDALKATRDLVGDIRKKVDALQIDKRGLGLESQSLLTELEKANNQLLGAIESAHRAQIDISASDPVRDRLDLLLQGCVGASPTSQADLDDLMLNGEDRFKEKIPPGFADIDKDKNPNDATFIFDQIKYPRKFGDLILWRQIIQYVKSANTKIVLLVTDDRKEDWWWREQGKTIGPHPELAREIRREGAVELFWMYSSVQFVEHANKYYSANVSQESVAEIEQVTLSDPTPWAEFYAGQLSRLSFPHAAGPSEHDPLADLVDRRAIDHAVKRWLEHGGEFVESNPHGFPDFLISSDDDVHGYEVAYLRQIDRKVSFPAVANRLLRGYIEIQEGRLSNFTLIIVITEGDFLRIWHTERESELSQRLSRILRKYPVGAIIVGTVLSEEFQVLAHLENPAIGEDDIY</sequence>
<protein>
    <recommendedName>
        <fullName evidence="1">PIN like domain-containing protein</fullName>
    </recommendedName>
</protein>
<feature type="domain" description="PIN like" evidence="1">
    <location>
        <begin position="24"/>
        <end position="261"/>
    </location>
</feature>
<dbReference type="RefSeq" id="WP_132579378.1">
    <property type="nucleotide sequence ID" value="NZ_SMAJ01000001.1"/>
</dbReference>
<comment type="caution">
    <text evidence="2">The sequence shown here is derived from an EMBL/GenBank/DDBJ whole genome shotgun (WGS) entry which is preliminary data.</text>
</comment>
<evidence type="ECO:0000313" key="3">
    <source>
        <dbReference type="Proteomes" id="UP000295525"/>
    </source>
</evidence>
<dbReference type="EMBL" id="SMAJ01000001">
    <property type="protein sequence ID" value="TCT10950.1"/>
    <property type="molecule type" value="Genomic_DNA"/>
</dbReference>
<name>A0A4R3MBN3_9BURK</name>